<evidence type="ECO:0000313" key="2">
    <source>
        <dbReference type="Proteomes" id="UP000242715"/>
    </source>
</evidence>
<gene>
    <name evidence="1" type="ORF">TSUD_207600</name>
</gene>
<sequence>MNIGGTKSNRKKERDGILIPRPSLLGIEEAQAYHSLSALPLLFVAVIIVELNSTSPENAAGFRRSRKEAARNSDKLIQVV</sequence>
<proteinExistence type="predicted"/>
<keyword evidence="2" id="KW-1185">Reference proteome</keyword>
<reference evidence="2" key="1">
    <citation type="journal article" date="2017" name="Front. Plant Sci.">
        <title>Climate Clever Clovers: New Paradigm to Reduce the Environmental Footprint of Ruminants by Breeding Low Methanogenic Forages Utilizing Haplotype Variation.</title>
        <authorList>
            <person name="Kaur P."/>
            <person name="Appels R."/>
            <person name="Bayer P.E."/>
            <person name="Keeble-Gagnere G."/>
            <person name="Wang J."/>
            <person name="Hirakawa H."/>
            <person name="Shirasawa K."/>
            <person name="Vercoe P."/>
            <person name="Stefanova K."/>
            <person name="Durmic Z."/>
            <person name="Nichols P."/>
            <person name="Revell C."/>
            <person name="Isobe S.N."/>
            <person name="Edwards D."/>
            <person name="Erskine W."/>
        </authorList>
    </citation>
    <scope>NUCLEOTIDE SEQUENCE [LARGE SCALE GENOMIC DNA]</scope>
    <source>
        <strain evidence="2">cv. Daliak</strain>
    </source>
</reference>
<organism evidence="1 2">
    <name type="scientific">Trifolium subterraneum</name>
    <name type="common">Subterranean clover</name>
    <dbReference type="NCBI Taxonomy" id="3900"/>
    <lineage>
        <taxon>Eukaryota</taxon>
        <taxon>Viridiplantae</taxon>
        <taxon>Streptophyta</taxon>
        <taxon>Embryophyta</taxon>
        <taxon>Tracheophyta</taxon>
        <taxon>Spermatophyta</taxon>
        <taxon>Magnoliopsida</taxon>
        <taxon>eudicotyledons</taxon>
        <taxon>Gunneridae</taxon>
        <taxon>Pentapetalae</taxon>
        <taxon>rosids</taxon>
        <taxon>fabids</taxon>
        <taxon>Fabales</taxon>
        <taxon>Fabaceae</taxon>
        <taxon>Papilionoideae</taxon>
        <taxon>50 kb inversion clade</taxon>
        <taxon>NPAAA clade</taxon>
        <taxon>Hologalegina</taxon>
        <taxon>IRL clade</taxon>
        <taxon>Trifolieae</taxon>
        <taxon>Trifolium</taxon>
    </lineage>
</organism>
<protein>
    <submittedName>
        <fullName evidence="1">Uncharacterized protein</fullName>
    </submittedName>
</protein>
<dbReference type="EMBL" id="DF973650">
    <property type="protein sequence ID" value="GAU37054.1"/>
    <property type="molecule type" value="Genomic_DNA"/>
</dbReference>
<accession>A0A2Z6MWP3</accession>
<dbReference type="Proteomes" id="UP000242715">
    <property type="component" value="Unassembled WGS sequence"/>
</dbReference>
<dbReference type="AlphaFoldDB" id="A0A2Z6MWP3"/>
<name>A0A2Z6MWP3_TRISU</name>
<evidence type="ECO:0000313" key="1">
    <source>
        <dbReference type="EMBL" id="GAU37054.1"/>
    </source>
</evidence>